<feature type="compositionally biased region" description="Polar residues" evidence="1">
    <location>
        <begin position="504"/>
        <end position="513"/>
    </location>
</feature>
<evidence type="ECO:0000259" key="2">
    <source>
        <dbReference type="PROSITE" id="PS50010"/>
    </source>
</evidence>
<reference evidence="3 4" key="1">
    <citation type="journal article" date="2018" name="PLoS Pathog.">
        <title>Evolution of structural diversity of trichothecenes, a family of toxins produced by plant pathogenic and entomopathogenic fungi.</title>
        <authorList>
            <person name="Proctor R.H."/>
            <person name="McCormick S.P."/>
            <person name="Kim H.S."/>
            <person name="Cardoza R.E."/>
            <person name="Stanley A.M."/>
            <person name="Lindo L."/>
            <person name="Kelly A."/>
            <person name="Brown D.W."/>
            <person name="Lee T."/>
            <person name="Vaughan M.M."/>
            <person name="Alexander N.J."/>
            <person name="Busman M."/>
            <person name="Gutierrez S."/>
        </authorList>
    </citation>
    <scope>NUCLEOTIDE SEQUENCE [LARGE SCALE GENOMIC DNA]</scope>
    <source>
        <strain evidence="3 4">IBT 40837</strain>
    </source>
</reference>
<feature type="compositionally biased region" description="Basic and acidic residues" evidence="1">
    <location>
        <begin position="612"/>
        <end position="629"/>
    </location>
</feature>
<protein>
    <recommendedName>
        <fullName evidence="2">DH domain-containing protein</fullName>
    </recommendedName>
</protein>
<feature type="region of interest" description="Disordered" evidence="1">
    <location>
        <begin position="921"/>
        <end position="953"/>
    </location>
</feature>
<feature type="compositionally biased region" description="Polar residues" evidence="1">
    <location>
        <begin position="1000"/>
        <end position="1019"/>
    </location>
</feature>
<feature type="region of interest" description="Disordered" evidence="1">
    <location>
        <begin position="445"/>
        <end position="579"/>
    </location>
</feature>
<evidence type="ECO:0000313" key="4">
    <source>
        <dbReference type="Proteomes" id="UP000266272"/>
    </source>
</evidence>
<dbReference type="Pfam" id="PF00621">
    <property type="entry name" value="RhoGEF"/>
    <property type="match status" value="1"/>
</dbReference>
<feature type="compositionally biased region" description="Polar residues" evidence="1">
    <location>
        <begin position="139"/>
        <end position="149"/>
    </location>
</feature>
<feature type="region of interest" description="Disordered" evidence="1">
    <location>
        <begin position="974"/>
        <end position="1078"/>
    </location>
</feature>
<feature type="compositionally biased region" description="Basic and acidic residues" evidence="1">
    <location>
        <begin position="825"/>
        <end position="837"/>
    </location>
</feature>
<feature type="compositionally biased region" description="Low complexity" evidence="1">
    <location>
        <begin position="630"/>
        <end position="654"/>
    </location>
</feature>
<gene>
    <name evidence="3" type="ORF">TARUN_6978</name>
</gene>
<feature type="region of interest" description="Disordered" evidence="1">
    <location>
        <begin position="1091"/>
        <end position="1113"/>
    </location>
</feature>
<dbReference type="GO" id="GO:0005085">
    <property type="term" value="F:guanyl-nucleotide exchange factor activity"/>
    <property type="evidence" value="ECO:0007669"/>
    <property type="project" value="InterPro"/>
</dbReference>
<dbReference type="SUPFAM" id="SSF103657">
    <property type="entry name" value="BAR/IMD domain-like"/>
    <property type="match status" value="1"/>
</dbReference>
<feature type="compositionally biased region" description="Low complexity" evidence="1">
    <location>
        <begin position="448"/>
        <end position="477"/>
    </location>
</feature>
<dbReference type="CDD" id="cd00160">
    <property type="entry name" value="RhoGEF"/>
    <property type="match status" value="1"/>
</dbReference>
<feature type="non-terminal residue" evidence="3">
    <location>
        <position position="1787"/>
    </location>
</feature>
<name>A0A395NH65_TRIAR</name>
<feature type="compositionally biased region" description="Polar residues" evidence="1">
    <location>
        <begin position="261"/>
        <end position="274"/>
    </location>
</feature>
<feature type="compositionally biased region" description="Polar residues" evidence="1">
    <location>
        <begin position="1056"/>
        <end position="1067"/>
    </location>
</feature>
<dbReference type="InterPro" id="IPR035899">
    <property type="entry name" value="DBL_dom_sf"/>
</dbReference>
<organism evidence="3 4">
    <name type="scientific">Trichoderma arundinaceum</name>
    <dbReference type="NCBI Taxonomy" id="490622"/>
    <lineage>
        <taxon>Eukaryota</taxon>
        <taxon>Fungi</taxon>
        <taxon>Dikarya</taxon>
        <taxon>Ascomycota</taxon>
        <taxon>Pezizomycotina</taxon>
        <taxon>Sordariomycetes</taxon>
        <taxon>Hypocreomycetidae</taxon>
        <taxon>Hypocreales</taxon>
        <taxon>Hypocreaceae</taxon>
        <taxon>Trichoderma</taxon>
    </lineage>
</organism>
<sequence>MDPDLLDAGLRESLDHDAHPPARHLPHFDHHEAATSTPVFYSSPAHDAAANTNTNTTNAQVLAHHAAATLDPDDFYKSYQATPGPNGEPPPVPMASSVPHPLPSNADGAAARHLQPPANRSAGRQGMRSASSPLDRRSAATTRSPSANAPSVKDLKKRFDQSGGANSIPRGPPRQDVPVARIRQDSIKPKPKPKPSGPSSTHAAGLRPGIPAPNSSKQSSSSTSTSASGRQQKTRHADRDQVSGGSSRSFANRIGNHPPDASTNGNSIASSSLTPRPHKSPPSASQPPPPSPKFNSQFPGLLFGEIPPGQHDVVAAGFGIDNLRPRRTSDSNVHGLVGRQRSFSDLEAEPASPSSWYRDLHMSRGSASKTHARSRSDLSATKHILPFIHKSPAATDASTSTPTTIAALAAATATATAVAAEAAAPSASHASTGAGSKLPVSISRRLASPTNSSPTSSRSNSPSTFRRPPPNGRSSSRQARANPSTTRAKTPTQSGRKQPPQALVTPSSSNNRLQAYVSAPPPKLSPPLRSSRPRQPVSVATTASSRMKESAKPKPPARSNARDNARDPSSSKTYDPAKRKIIAVGPIDFEQRREHIRLAYTKTIRESQAFEVRQKAVERRRKQMEDAKTKAAAAAAAATTDTATATASPTTVTAGDQEEASSNEPAEGDANPEIETETETGLSENSSTLELAKQLAVELPPDHGSRAVENRDTLLETPTDAASHPAPGKGDDSPTLGIPGSFPEPSPSANVPKEQRPLSTISVASAVTEFDIEPQAELSDLTMSDRPLSPQIIVPTRQRSQYRSPFEDDDFPSSPPQPPPTARRTSREETLAPHSETDQQFSPEAYYDNEHQEDSFESPVHNDYQTIVKILPQLSHEPPAAKVTAQAASYPRLDIQDESDCHSDLESVPAMARRMRADVDDAATDACTEETDDRDVMEEERSPYRYGGHLSSNRASTCASSDIETFDDLLYPSHDEHLDAGPPNRLLAPPSISRADRSSHQSAWTNVSVESMGGQSEASESPVMRAASWKMSGSSGRDDSSLRSFSYSGADVRPSVDSTRSSIQLGQQLPELDTGEGFSIPYLSTEATSDFSYLSSPKHEPPPLPHSGRNSAIDSQTSSVFYEQSQYGSTLVNSERGSGEYISHHSETPLSMMDMTSMESTDQYFDGRPPADSDAKSFIQESDGLSSEERHRLIQRRNVIKELIDTEAVFVRDMNIVEEIYKGTAEACPKLDAKTVKLIFRNSDEIIEFHTSFLVFLKEAVASIYVPKGGRSLVLRDDSFYSEQSQTSIVDLSDAKDRETSLGPTFQVNMEKMKLAHEGFLRNSDQAAKKLIQIQQDPTVQIWLNECNEVAKDLTAAWDLDSLLIKPMQRITKYPNLIMTLLQHTPQDHPDREALITAKEVLEEAIIEINKTKKNFELVGQIVGRKRKESDVKAGLARAFGKKVDKLQGGTRPPEDPEYVKLEERFSDDYLRLQVVLRDVEFYTRQVSSYVHEFLQYLSAIELVMRLQPGSFPELESKWVQFNISIRDIEKVALEQHLVQIRRHVIEPFEQVIKSYGNPSLAMKKRQKRRVVWERAEQLKKAGKSVDPKLKELVEQYEALNDTLIKELPKLSAMTEKVGNICLGNLINIQANWYLIWREKMRAVLADAPEMPDLEEIVATFQRDFPYANEMMANISIINPAYRGRTSLSTMNGEDAPPRTRGRTSEAENRALSQSQSQSQSLNGEAAPILPAPDFGKRHSGSFTLSPISAGPAGLGATAPSPHQYYYRDFYAGLSSNQGGMASPRSA</sequence>
<dbReference type="PANTHER" id="PTHR22834">
    <property type="entry name" value="NUCLEAR FUSION PROTEIN FUS2"/>
    <property type="match status" value="1"/>
</dbReference>
<feature type="compositionally biased region" description="Polar residues" evidence="1">
    <location>
        <begin position="478"/>
        <end position="496"/>
    </location>
</feature>
<dbReference type="GO" id="GO:0005737">
    <property type="term" value="C:cytoplasm"/>
    <property type="evidence" value="ECO:0007669"/>
    <property type="project" value="TreeGrafter"/>
</dbReference>
<feature type="compositionally biased region" description="Polar residues" evidence="1">
    <location>
        <begin position="679"/>
        <end position="689"/>
    </location>
</feature>
<dbReference type="GO" id="GO:0032955">
    <property type="term" value="P:regulation of division septum assembly"/>
    <property type="evidence" value="ECO:0007669"/>
    <property type="project" value="TreeGrafter"/>
</dbReference>
<accession>A0A395NH65</accession>
<keyword evidence="4" id="KW-1185">Reference proteome</keyword>
<dbReference type="OrthoDB" id="10256089at2759"/>
<feature type="region of interest" description="Disordered" evidence="1">
    <location>
        <begin position="777"/>
        <end position="842"/>
    </location>
</feature>
<dbReference type="CDD" id="cd07589">
    <property type="entry name" value="BAR_DNMBP"/>
    <property type="match status" value="1"/>
</dbReference>
<dbReference type="PROSITE" id="PS50010">
    <property type="entry name" value="DH_2"/>
    <property type="match status" value="1"/>
</dbReference>
<feature type="region of interest" description="Disordered" evidence="1">
    <location>
        <begin position="75"/>
        <end position="377"/>
    </location>
</feature>
<feature type="compositionally biased region" description="Low complexity" evidence="1">
    <location>
        <begin position="215"/>
        <end position="228"/>
    </location>
</feature>
<dbReference type="Gene3D" id="1.20.1270.60">
    <property type="entry name" value="Arfaptin homology (AH) domain/BAR domain"/>
    <property type="match status" value="1"/>
</dbReference>
<dbReference type="GO" id="GO:0031991">
    <property type="term" value="P:regulation of actomyosin contractile ring contraction"/>
    <property type="evidence" value="ECO:0007669"/>
    <property type="project" value="TreeGrafter"/>
</dbReference>
<proteinExistence type="predicted"/>
<dbReference type="Proteomes" id="UP000266272">
    <property type="component" value="Unassembled WGS sequence"/>
</dbReference>
<dbReference type="InterPro" id="IPR000219">
    <property type="entry name" value="DH_dom"/>
</dbReference>
<evidence type="ECO:0000313" key="3">
    <source>
        <dbReference type="EMBL" id="RFU75294.1"/>
    </source>
</evidence>
<feature type="compositionally biased region" description="Acidic residues" evidence="1">
    <location>
        <begin position="921"/>
        <end position="938"/>
    </location>
</feature>
<dbReference type="PANTHER" id="PTHR22834:SF20">
    <property type="entry name" value="SH3 DOMAIN-CONTAINING PROTEIN"/>
    <property type="match status" value="1"/>
</dbReference>
<dbReference type="SUPFAM" id="SSF48065">
    <property type="entry name" value="DBL homology domain (DH-domain)"/>
    <property type="match status" value="1"/>
</dbReference>
<dbReference type="InterPro" id="IPR027267">
    <property type="entry name" value="AH/BAR_dom_sf"/>
</dbReference>
<comment type="caution">
    <text evidence="3">The sequence shown here is derived from an EMBL/GenBank/DDBJ whole genome shotgun (WGS) entry which is preliminary data.</text>
</comment>
<feature type="domain" description="DH" evidence="2">
    <location>
        <begin position="1195"/>
        <end position="1412"/>
    </location>
</feature>
<feature type="region of interest" description="Disordered" evidence="1">
    <location>
        <begin position="612"/>
        <end position="762"/>
    </location>
</feature>
<feature type="compositionally biased region" description="Low complexity" evidence="1">
    <location>
        <begin position="526"/>
        <end position="540"/>
    </location>
</feature>
<dbReference type="Gene3D" id="1.20.900.10">
    <property type="entry name" value="Dbl homology (DH) domain"/>
    <property type="match status" value="1"/>
</dbReference>
<dbReference type="EMBL" id="PXOA01000451">
    <property type="protein sequence ID" value="RFU75294.1"/>
    <property type="molecule type" value="Genomic_DNA"/>
</dbReference>
<feature type="region of interest" description="Disordered" evidence="1">
    <location>
        <begin position="1686"/>
        <end position="1758"/>
    </location>
</feature>
<feature type="compositionally biased region" description="Basic and acidic residues" evidence="1">
    <location>
        <begin position="700"/>
        <end position="714"/>
    </location>
</feature>
<feature type="compositionally biased region" description="Acidic residues" evidence="1">
    <location>
        <begin position="656"/>
        <end position="678"/>
    </location>
</feature>
<dbReference type="SMART" id="SM00325">
    <property type="entry name" value="RhoGEF"/>
    <property type="match status" value="1"/>
</dbReference>
<evidence type="ECO:0000256" key="1">
    <source>
        <dbReference type="SAM" id="MobiDB-lite"/>
    </source>
</evidence>
<dbReference type="STRING" id="490622.A0A395NH65"/>
<dbReference type="InterPro" id="IPR051492">
    <property type="entry name" value="Dynamin-Rho_GEF"/>
</dbReference>